<feature type="domain" description="Tag1 N-terminal" evidence="2">
    <location>
        <begin position="69"/>
        <end position="266"/>
    </location>
</feature>
<dbReference type="Pfam" id="PF20775">
    <property type="entry name" value="Tag1_N"/>
    <property type="match status" value="1"/>
</dbReference>
<dbReference type="InterPro" id="IPR055010">
    <property type="entry name" value="Tag1_M"/>
</dbReference>
<evidence type="ECO:0000259" key="4">
    <source>
        <dbReference type="Pfam" id="PF22787"/>
    </source>
</evidence>
<dbReference type="Pfam" id="PF22786">
    <property type="entry name" value="Tag1_C"/>
    <property type="match status" value="1"/>
</dbReference>
<dbReference type="Pfam" id="PF22787">
    <property type="entry name" value="Tag1_M"/>
    <property type="match status" value="1"/>
</dbReference>
<organism evidence="5 6">
    <name type="scientific">Eremothecium sinecaudum</name>
    <dbReference type="NCBI Taxonomy" id="45286"/>
    <lineage>
        <taxon>Eukaryota</taxon>
        <taxon>Fungi</taxon>
        <taxon>Dikarya</taxon>
        <taxon>Ascomycota</taxon>
        <taxon>Saccharomycotina</taxon>
        <taxon>Saccharomycetes</taxon>
        <taxon>Saccharomycetales</taxon>
        <taxon>Saccharomycetaceae</taxon>
        <taxon>Eremothecium</taxon>
    </lineage>
</organism>
<dbReference type="OrthoDB" id="5596576at2759"/>
<gene>
    <name evidence="5" type="ORF">AW171_hschr63675</name>
</gene>
<proteinExistence type="predicted"/>
<feature type="domain" description="Tag1 C-terminal" evidence="3">
    <location>
        <begin position="502"/>
        <end position="607"/>
    </location>
</feature>
<dbReference type="EMBL" id="CP014246">
    <property type="protein sequence ID" value="AMD21705.1"/>
    <property type="molecule type" value="Genomic_DNA"/>
</dbReference>
<feature type="transmembrane region" description="Helical" evidence="1">
    <location>
        <begin position="47"/>
        <end position="68"/>
    </location>
</feature>
<dbReference type="InterPro" id="IPR055012">
    <property type="entry name" value="Tag1_N"/>
</dbReference>
<reference evidence="5 6" key="1">
    <citation type="submission" date="2016-01" db="EMBL/GenBank/DDBJ databases">
        <title>Genome sequence of the yeast Holleya sinecauda.</title>
        <authorList>
            <person name="Dietrich F.S."/>
        </authorList>
    </citation>
    <scope>NUCLEOTIDE SEQUENCE [LARGE SCALE GENOMIC DNA]</scope>
    <source>
        <strain evidence="5 6">ATCC 58844</strain>
    </source>
</reference>
<keyword evidence="1" id="KW-0812">Transmembrane</keyword>
<dbReference type="Proteomes" id="UP000243052">
    <property type="component" value="Chromosome vi"/>
</dbReference>
<accession>A0A109UZN7</accession>
<dbReference type="GeneID" id="28725009"/>
<keyword evidence="1" id="KW-0472">Membrane</keyword>
<protein>
    <submittedName>
        <fullName evidence="5">HFL151Wp</fullName>
    </submittedName>
</protein>
<name>A0A109UZN7_9SACH</name>
<evidence type="ECO:0000259" key="3">
    <source>
        <dbReference type="Pfam" id="PF22786"/>
    </source>
</evidence>
<evidence type="ECO:0000313" key="6">
    <source>
        <dbReference type="Proteomes" id="UP000243052"/>
    </source>
</evidence>
<dbReference type="AlphaFoldDB" id="A0A109UZN7"/>
<sequence length="613" mass="69654">MEMNDQDESRPLLSNYPRPFDNHEPSYGVGSPVLANVAKLYDFRRRLLIMLLAILGILLLPATLYSGAPTGEQLQQYFTDTTKTAVQGVKFKGWRAPSDPNFRRSDFAVSSADKWMVFGVNLTVHMDYDSNKTSTMTGRQEWAVKTVASKFIRNVCVTVSNSTTYGEDEDEDDSIAILGSAFSPDKNCFSLGTNKTTELVVDIYLQPQIKNLAKLLKRYQDGLDLENAIWSDIKVAIDMPILGNKFYWSLRDMNIKNFRWYKYIPWEKFRRTLRHLYTITKEIVEDAKVENIHVEDAPGGTGFLMRGNLNTPHILKMPEWLNVDLDTMVPSTEWGLRLPACEFDDFVELDGTNISIMEVPLSELFEGENISLPIEVYLAGPISGKLLYEICSYQRENLITPISKLLRRLFEPNEPIQVSIFGHKAIQREDSIIPVEFASEIVRNIDSSFKLNYTSTQEDLIDEIGMKSLNLKWHNNGAIRTLIVTGDIVGTMHIPSYELNENSNINITHVKGLAKLYHNGIHIVDAPMKTWTRCLVKIVDNKLQFIVQVNEEDVEIVNGLQLSRCLNEVLLRGRTKLQYKVVIDLITTSPLGKIPLFSVPGEGNTVITKKMSR</sequence>
<dbReference type="STRING" id="45286.A0A109UZN7"/>
<evidence type="ECO:0000256" key="1">
    <source>
        <dbReference type="SAM" id="Phobius"/>
    </source>
</evidence>
<dbReference type="InterPro" id="IPR055011">
    <property type="entry name" value="Tag1_C"/>
</dbReference>
<evidence type="ECO:0000259" key="2">
    <source>
        <dbReference type="Pfam" id="PF20775"/>
    </source>
</evidence>
<keyword evidence="6" id="KW-1185">Reference proteome</keyword>
<evidence type="ECO:0000313" key="5">
    <source>
        <dbReference type="EMBL" id="AMD21705.1"/>
    </source>
</evidence>
<dbReference type="RefSeq" id="XP_017988701.1">
    <property type="nucleotide sequence ID" value="XM_018133173.1"/>
</dbReference>
<keyword evidence="1" id="KW-1133">Transmembrane helix</keyword>
<feature type="domain" description="Tag1 middle barrel-like" evidence="4">
    <location>
        <begin position="285"/>
        <end position="446"/>
    </location>
</feature>